<dbReference type="Pfam" id="PF02463">
    <property type="entry name" value="SMC_N"/>
    <property type="match status" value="1"/>
</dbReference>
<dbReference type="PANTHER" id="PTHR11059">
    <property type="entry name" value="DNA REPAIR PROTEIN RECN"/>
    <property type="match status" value="1"/>
</dbReference>
<comment type="function">
    <text evidence="1 9">May be involved in recombinational repair of damaged DNA.</text>
</comment>
<dbReference type="Proteomes" id="UP000824241">
    <property type="component" value="Unassembled WGS sequence"/>
</dbReference>
<feature type="domain" description="AAA+ ATPase" evidence="11">
    <location>
        <begin position="21"/>
        <end position="507"/>
    </location>
</feature>
<evidence type="ECO:0000259" key="11">
    <source>
        <dbReference type="SMART" id="SM00382"/>
    </source>
</evidence>
<reference evidence="12" key="2">
    <citation type="journal article" date="2021" name="PeerJ">
        <title>Extensive microbial diversity within the chicken gut microbiome revealed by metagenomics and culture.</title>
        <authorList>
            <person name="Gilroy R."/>
            <person name="Ravi A."/>
            <person name="Getino M."/>
            <person name="Pursley I."/>
            <person name="Horton D.L."/>
            <person name="Alikhan N.F."/>
            <person name="Baker D."/>
            <person name="Gharbi K."/>
            <person name="Hall N."/>
            <person name="Watson M."/>
            <person name="Adriaenssens E.M."/>
            <person name="Foster-Nyarko E."/>
            <person name="Jarju S."/>
            <person name="Secka A."/>
            <person name="Antonio M."/>
            <person name="Oren A."/>
            <person name="Chaudhuri R.R."/>
            <person name="La Ragione R."/>
            <person name="Hildebrand F."/>
            <person name="Pallen M.J."/>
        </authorList>
    </citation>
    <scope>NUCLEOTIDE SEQUENCE</scope>
    <source>
        <strain evidence="12">CHK189-12415</strain>
    </source>
</reference>
<reference evidence="12" key="1">
    <citation type="submission" date="2020-10" db="EMBL/GenBank/DDBJ databases">
        <authorList>
            <person name="Gilroy R."/>
        </authorList>
    </citation>
    <scope>NUCLEOTIDE SEQUENCE</scope>
    <source>
        <strain evidence="12">CHK189-12415</strain>
    </source>
</reference>
<dbReference type="GO" id="GO:0043590">
    <property type="term" value="C:bacterial nucleoid"/>
    <property type="evidence" value="ECO:0007669"/>
    <property type="project" value="TreeGrafter"/>
</dbReference>
<dbReference type="GO" id="GO:0009432">
    <property type="term" value="P:SOS response"/>
    <property type="evidence" value="ECO:0007669"/>
    <property type="project" value="TreeGrafter"/>
</dbReference>
<gene>
    <name evidence="12" type="primary">recN</name>
    <name evidence="12" type="ORF">IAB37_06935</name>
</gene>
<dbReference type="InterPro" id="IPR004604">
    <property type="entry name" value="DNA_recomb/repair_RecN"/>
</dbReference>
<evidence type="ECO:0000256" key="10">
    <source>
        <dbReference type="SAM" id="Coils"/>
    </source>
</evidence>
<protein>
    <recommendedName>
        <fullName evidence="3 9">DNA repair protein RecN</fullName>
    </recommendedName>
    <alternativeName>
        <fullName evidence="8 9">Recombination protein N</fullName>
    </alternativeName>
</protein>
<comment type="similarity">
    <text evidence="2 9">Belongs to the RecN family.</text>
</comment>
<proteinExistence type="inferred from homology"/>
<evidence type="ECO:0000256" key="2">
    <source>
        <dbReference type="ARBA" id="ARBA00009441"/>
    </source>
</evidence>
<dbReference type="SUPFAM" id="SSF52540">
    <property type="entry name" value="P-loop containing nucleoside triphosphate hydrolases"/>
    <property type="match status" value="1"/>
</dbReference>
<feature type="coiled-coil region" evidence="10">
    <location>
        <begin position="323"/>
        <end position="367"/>
    </location>
</feature>
<evidence type="ECO:0000256" key="9">
    <source>
        <dbReference type="PIRNR" id="PIRNR003128"/>
    </source>
</evidence>
<dbReference type="GO" id="GO:0005524">
    <property type="term" value="F:ATP binding"/>
    <property type="evidence" value="ECO:0007669"/>
    <property type="project" value="UniProtKB-KW"/>
</dbReference>
<evidence type="ECO:0000313" key="13">
    <source>
        <dbReference type="Proteomes" id="UP000824241"/>
    </source>
</evidence>
<dbReference type="PANTHER" id="PTHR11059:SF0">
    <property type="entry name" value="DNA REPAIR PROTEIN RECN"/>
    <property type="match status" value="1"/>
</dbReference>
<evidence type="ECO:0000256" key="1">
    <source>
        <dbReference type="ARBA" id="ARBA00003618"/>
    </source>
</evidence>
<dbReference type="FunFam" id="3.40.50.300:FF:000319">
    <property type="entry name" value="DNA repair protein RecN"/>
    <property type="match status" value="1"/>
</dbReference>
<dbReference type="InterPro" id="IPR003593">
    <property type="entry name" value="AAA+_ATPase"/>
</dbReference>
<dbReference type="GO" id="GO:0006310">
    <property type="term" value="P:DNA recombination"/>
    <property type="evidence" value="ECO:0007669"/>
    <property type="project" value="InterPro"/>
</dbReference>
<accession>A0A9D1DY55</accession>
<evidence type="ECO:0000256" key="7">
    <source>
        <dbReference type="ARBA" id="ARBA00023204"/>
    </source>
</evidence>
<dbReference type="GO" id="GO:0006281">
    <property type="term" value="P:DNA repair"/>
    <property type="evidence" value="ECO:0007669"/>
    <property type="project" value="UniProtKB-KW"/>
</dbReference>
<evidence type="ECO:0000256" key="5">
    <source>
        <dbReference type="ARBA" id="ARBA00022763"/>
    </source>
</evidence>
<evidence type="ECO:0000256" key="6">
    <source>
        <dbReference type="ARBA" id="ARBA00022840"/>
    </source>
</evidence>
<evidence type="ECO:0000256" key="4">
    <source>
        <dbReference type="ARBA" id="ARBA00022741"/>
    </source>
</evidence>
<evidence type="ECO:0000313" key="12">
    <source>
        <dbReference type="EMBL" id="HIR61289.1"/>
    </source>
</evidence>
<sequence>MLCQLYIENLAVIEKASIDFAEGMTVFTGETGAGKSIVIDALNACLGQRTGREIVRSGAKKAVVIASFSHIPGKVREILRENGYGEEEDLLVVQREISADGGSTVRLGGRPATVSLLREIGQYLINIHGQHDNQQLLSAERHLAIIDAFGGLEAQAEGYRAEFAVLREDLRAMKALSVGEEEKKRRVELLNYEISEIEKAKLSPRLEEMLEEKARKLRDSEKIAEALGDADRALSGTEEMPGACDLLTDAAGALDKLRDFPDFAPRAEAVENLRLELTEIASGLSASFQSLEYDQGEAEAIERRLRQLARLKSRYGGSVEEILSRYEKDKEELNAIASQKENLRAAARKAKAQKDKVSALANDLTEARIDAAVRLAHTIEEEARSLEMPSLRVETSFAPCKLSSIGNHSAEILISANLGEPPRPIAKIASGGELSRIMLAIKSALADKDNLDTLIFDEIDTGVSGKAAQKIGLKLQKIGSHRQVICVTHSAQIAALADHQLLIRKSTSGGRTFTEVLPLEGEARAAEVARIFSTDRVTDLMLQTARSMLEEGKRKPGQGA</sequence>
<keyword evidence="6" id="KW-0067">ATP-binding</keyword>
<keyword evidence="10" id="KW-0175">Coiled coil</keyword>
<dbReference type="Gene3D" id="3.40.50.300">
    <property type="entry name" value="P-loop containing nucleotide triphosphate hydrolases"/>
    <property type="match status" value="2"/>
</dbReference>
<dbReference type="InterPro" id="IPR003395">
    <property type="entry name" value="RecF/RecN/SMC_N"/>
</dbReference>
<evidence type="ECO:0000256" key="8">
    <source>
        <dbReference type="ARBA" id="ARBA00033408"/>
    </source>
</evidence>
<name>A0A9D1DY55_9FIRM</name>
<comment type="caution">
    <text evidence="12">The sequence shown here is derived from an EMBL/GenBank/DDBJ whole genome shotgun (WGS) entry which is preliminary data.</text>
</comment>
<dbReference type="CDD" id="cd03241">
    <property type="entry name" value="ABC_RecN"/>
    <property type="match status" value="2"/>
</dbReference>
<dbReference type="NCBIfam" id="TIGR00634">
    <property type="entry name" value="recN"/>
    <property type="match status" value="1"/>
</dbReference>
<keyword evidence="5 9" id="KW-0227">DNA damage</keyword>
<dbReference type="AlphaFoldDB" id="A0A9D1DY55"/>
<organism evidence="12 13">
    <name type="scientific">Candidatus Faecivivens stercoravium</name>
    <dbReference type="NCBI Taxonomy" id="2840803"/>
    <lineage>
        <taxon>Bacteria</taxon>
        <taxon>Bacillati</taxon>
        <taxon>Bacillota</taxon>
        <taxon>Clostridia</taxon>
        <taxon>Eubacteriales</taxon>
        <taxon>Oscillospiraceae</taxon>
        <taxon>Oscillospiraceae incertae sedis</taxon>
        <taxon>Candidatus Faecivivens</taxon>
    </lineage>
</organism>
<keyword evidence="4" id="KW-0547">Nucleotide-binding</keyword>
<keyword evidence="7 9" id="KW-0234">DNA repair</keyword>
<dbReference type="InterPro" id="IPR027417">
    <property type="entry name" value="P-loop_NTPase"/>
</dbReference>
<evidence type="ECO:0000256" key="3">
    <source>
        <dbReference type="ARBA" id="ARBA00021315"/>
    </source>
</evidence>
<dbReference type="SMART" id="SM00382">
    <property type="entry name" value="AAA"/>
    <property type="match status" value="1"/>
</dbReference>
<dbReference type="EMBL" id="DVHA01000219">
    <property type="protein sequence ID" value="HIR61289.1"/>
    <property type="molecule type" value="Genomic_DNA"/>
</dbReference>
<dbReference type="PIRSF" id="PIRSF003128">
    <property type="entry name" value="RecN"/>
    <property type="match status" value="1"/>
</dbReference>